<dbReference type="Proteomes" id="UP001374535">
    <property type="component" value="Chromosome 1"/>
</dbReference>
<evidence type="ECO:0000313" key="1">
    <source>
        <dbReference type="EMBL" id="WVZ24225.1"/>
    </source>
</evidence>
<proteinExistence type="predicted"/>
<reference evidence="1 2" key="1">
    <citation type="journal article" date="2023" name="Life. Sci Alliance">
        <title>Evolutionary insights into 3D genome organization and epigenetic landscape of Vigna mungo.</title>
        <authorList>
            <person name="Junaid A."/>
            <person name="Singh B."/>
            <person name="Bhatia S."/>
        </authorList>
    </citation>
    <scope>NUCLEOTIDE SEQUENCE [LARGE SCALE GENOMIC DNA]</scope>
    <source>
        <strain evidence="1">Urdbean</strain>
    </source>
</reference>
<accession>A0AAQ3P9D6</accession>
<keyword evidence="2" id="KW-1185">Reference proteome</keyword>
<name>A0AAQ3P9D6_VIGMU</name>
<dbReference type="EMBL" id="CP144700">
    <property type="protein sequence ID" value="WVZ24225.1"/>
    <property type="molecule type" value="Genomic_DNA"/>
</dbReference>
<organism evidence="1 2">
    <name type="scientific">Vigna mungo</name>
    <name type="common">Black gram</name>
    <name type="synonym">Phaseolus mungo</name>
    <dbReference type="NCBI Taxonomy" id="3915"/>
    <lineage>
        <taxon>Eukaryota</taxon>
        <taxon>Viridiplantae</taxon>
        <taxon>Streptophyta</taxon>
        <taxon>Embryophyta</taxon>
        <taxon>Tracheophyta</taxon>
        <taxon>Spermatophyta</taxon>
        <taxon>Magnoliopsida</taxon>
        <taxon>eudicotyledons</taxon>
        <taxon>Gunneridae</taxon>
        <taxon>Pentapetalae</taxon>
        <taxon>rosids</taxon>
        <taxon>fabids</taxon>
        <taxon>Fabales</taxon>
        <taxon>Fabaceae</taxon>
        <taxon>Papilionoideae</taxon>
        <taxon>50 kb inversion clade</taxon>
        <taxon>NPAAA clade</taxon>
        <taxon>indigoferoid/millettioid clade</taxon>
        <taxon>Phaseoleae</taxon>
        <taxon>Vigna</taxon>
    </lineage>
</organism>
<dbReference type="AlphaFoldDB" id="A0AAQ3P9D6"/>
<gene>
    <name evidence="1" type="ORF">V8G54_002769</name>
</gene>
<evidence type="ECO:0000313" key="2">
    <source>
        <dbReference type="Proteomes" id="UP001374535"/>
    </source>
</evidence>
<sequence length="126" mass="14164">MASYYRTSLQIQTHSYCHTPLQGNSSPWSKQIVPKNPSLYRLASFASELTRDNNTPFLLLVPLRKELLLPRPTLKSELSTSKPLNLLVFGASTLYSLLSPPFCRLSRPLKPTFPFTLAPLTKNSLS</sequence>
<protein>
    <submittedName>
        <fullName evidence="1">Uncharacterized protein</fullName>
    </submittedName>
</protein>